<protein>
    <submittedName>
        <fullName evidence="1">Uncharacterized protein</fullName>
    </submittedName>
</protein>
<dbReference type="AlphaFoldDB" id="A0A2S2CSF5"/>
<reference evidence="2" key="1">
    <citation type="submission" date="2018-05" db="EMBL/GenBank/DDBJ databases">
        <title>Azospirillum thermophila sp. nov., a novel isolated from hot spring.</title>
        <authorList>
            <person name="Zhao Z."/>
        </authorList>
    </citation>
    <scope>NUCLEOTIDE SEQUENCE [LARGE SCALE GENOMIC DNA]</scope>
    <source>
        <strain evidence="2">CFH 70021</strain>
    </source>
</reference>
<dbReference type="Proteomes" id="UP000245629">
    <property type="component" value="Chromosome 2"/>
</dbReference>
<name>A0A2S2CSF5_9PROT</name>
<evidence type="ECO:0000313" key="1">
    <source>
        <dbReference type="EMBL" id="AWK87355.1"/>
    </source>
</evidence>
<gene>
    <name evidence="1" type="ORF">DEW08_15035</name>
</gene>
<keyword evidence="2" id="KW-1185">Reference proteome</keyword>
<dbReference type="EMBL" id="CP029353">
    <property type="protein sequence ID" value="AWK87355.1"/>
    <property type="molecule type" value="Genomic_DNA"/>
</dbReference>
<dbReference type="KEGG" id="azz:DEW08_15035"/>
<organism evidence="1 2">
    <name type="scientific">Azospirillum thermophilum</name>
    <dbReference type="NCBI Taxonomy" id="2202148"/>
    <lineage>
        <taxon>Bacteria</taxon>
        <taxon>Pseudomonadati</taxon>
        <taxon>Pseudomonadota</taxon>
        <taxon>Alphaproteobacteria</taxon>
        <taxon>Rhodospirillales</taxon>
        <taxon>Azospirillaceae</taxon>
        <taxon>Azospirillum</taxon>
    </lineage>
</organism>
<accession>A0A2S2CSF5</accession>
<proteinExistence type="predicted"/>
<evidence type="ECO:0000313" key="2">
    <source>
        <dbReference type="Proteomes" id="UP000245629"/>
    </source>
</evidence>
<sequence length="82" mass="9217">MAREQDVEQELVSEYIEDSDEARREFERLLPLIPFQEPANGGPTGAQFMSQLSGMAERVRTRPRIKAFPCPTLTSGGYQTKG</sequence>